<gene>
    <name evidence="1" type="ORF">NCTC12965_06204</name>
</gene>
<dbReference type="AlphaFoldDB" id="A0A4U9VY58"/>
<dbReference type="InterPro" id="IPR036388">
    <property type="entry name" value="WH-like_DNA-bd_sf"/>
</dbReference>
<accession>A0A4U9VY58</accession>
<proteinExistence type="predicted"/>
<organism evidence="1">
    <name type="scientific">Serratia fonticola</name>
    <dbReference type="NCBI Taxonomy" id="47917"/>
    <lineage>
        <taxon>Bacteria</taxon>
        <taxon>Pseudomonadati</taxon>
        <taxon>Pseudomonadota</taxon>
        <taxon>Gammaproteobacteria</taxon>
        <taxon>Enterobacterales</taxon>
        <taxon>Yersiniaceae</taxon>
        <taxon>Serratia</taxon>
    </lineage>
</organism>
<protein>
    <submittedName>
        <fullName evidence="1">Uncharacterized protein</fullName>
    </submittedName>
</protein>
<reference evidence="1" key="1">
    <citation type="submission" date="2019-05" db="EMBL/GenBank/DDBJ databases">
        <authorList>
            <consortium name="Pathogen Informatics"/>
        </authorList>
    </citation>
    <scope>NUCLEOTIDE SEQUENCE [LARGE SCALE GENOMIC DNA]</scope>
    <source>
        <strain evidence="1">NCTC12965</strain>
    </source>
</reference>
<sequence length="130" mass="15093">MIREMQDCPITTEISTTFGVETWSEKHDKEKNHSPKKAFGYNMHYLMYCNNWPPPVTNHTLPPEKSWPSTRQLAMAIDIGIYRARYLLLDMVNKNYIVVSDSAINNSLRWFPIGSNTPKPFSAPNYRQTP</sequence>
<evidence type="ECO:0000313" key="1">
    <source>
        <dbReference type="EMBL" id="VTR51663.1"/>
    </source>
</evidence>
<dbReference type="Gene3D" id="1.10.10.10">
    <property type="entry name" value="Winged helix-like DNA-binding domain superfamily/Winged helix DNA-binding domain"/>
    <property type="match status" value="1"/>
</dbReference>
<dbReference type="EMBL" id="CABEEZ010000125">
    <property type="protein sequence ID" value="VTR51663.1"/>
    <property type="molecule type" value="Genomic_DNA"/>
</dbReference>
<name>A0A4U9VY58_SERFO</name>